<dbReference type="InterPro" id="IPR023214">
    <property type="entry name" value="HAD_sf"/>
</dbReference>
<dbReference type="InterPro" id="IPR003337">
    <property type="entry name" value="Trehalose_PPase"/>
</dbReference>
<evidence type="ECO:0000256" key="3">
    <source>
        <dbReference type="ARBA" id="ARBA00022801"/>
    </source>
</evidence>
<dbReference type="Gene3D" id="3.40.50.1000">
    <property type="entry name" value="HAD superfamily/HAD-like"/>
    <property type="match status" value="1"/>
</dbReference>
<keyword evidence="4" id="KW-0479">Metal-binding</keyword>
<dbReference type="PANTHER" id="PTHR43768">
    <property type="entry name" value="TREHALOSE 6-PHOSPHATE PHOSPHATASE"/>
    <property type="match status" value="1"/>
</dbReference>
<dbReference type="Pfam" id="PF02358">
    <property type="entry name" value="Trehalose_PPase"/>
    <property type="match status" value="1"/>
</dbReference>
<dbReference type="GO" id="GO:0046872">
    <property type="term" value="F:metal ion binding"/>
    <property type="evidence" value="ECO:0007669"/>
    <property type="project" value="UniProtKB-KW"/>
</dbReference>
<name>A0A1T4S5S0_9HYPH</name>
<sequence>MFFNPVRTSGQPPVIDPSGDALFLDFDGTLIEMADHPDLVTVESELIAHLGELQRACSGALALVSGRRIVDLDRFLAPLRFSAAGVHGLEQRLEPEGASEPICGPEMLDEARESIRAAIAAVPGLNFEDKGTALVLHYRTAPELDETAKRIMRDAIAGRDDLVVMDGKRVIEVHPAGMDKGRAVAALMQRPPFAGRRPVFIGDDLTDEHALAFVREQGGVSIKVGIAQTCAEFRLEDVAAVRRWLGLRT</sequence>
<evidence type="ECO:0000256" key="2">
    <source>
        <dbReference type="ARBA" id="ARBA00008770"/>
    </source>
</evidence>
<dbReference type="GO" id="GO:0005992">
    <property type="term" value="P:trehalose biosynthetic process"/>
    <property type="evidence" value="ECO:0007669"/>
    <property type="project" value="UniProtKB-UniPathway"/>
</dbReference>
<dbReference type="Proteomes" id="UP000190135">
    <property type="component" value="Unassembled WGS sequence"/>
</dbReference>
<dbReference type="GO" id="GO:0004805">
    <property type="term" value="F:trehalose-phosphatase activity"/>
    <property type="evidence" value="ECO:0007669"/>
    <property type="project" value="UniProtKB-EC"/>
</dbReference>
<dbReference type="AlphaFoldDB" id="A0A1T4S5S0"/>
<dbReference type="InterPro" id="IPR006379">
    <property type="entry name" value="HAD-SF_hydro_IIB"/>
</dbReference>
<evidence type="ECO:0000313" key="6">
    <source>
        <dbReference type="Proteomes" id="UP000190135"/>
    </source>
</evidence>
<keyword evidence="6" id="KW-1185">Reference proteome</keyword>
<accession>A0A1T4S5S0</accession>
<gene>
    <name evidence="5" type="ORF">SAMN05428963_10910</name>
</gene>
<dbReference type="UniPathway" id="UPA00299"/>
<evidence type="ECO:0000256" key="4">
    <source>
        <dbReference type="RuleBase" id="RU361117"/>
    </source>
</evidence>
<organism evidence="5 6">
    <name type="scientific">Consotaella salsifontis</name>
    <dbReference type="NCBI Taxonomy" id="1365950"/>
    <lineage>
        <taxon>Bacteria</taxon>
        <taxon>Pseudomonadati</taxon>
        <taxon>Pseudomonadota</taxon>
        <taxon>Alphaproteobacteria</taxon>
        <taxon>Hyphomicrobiales</taxon>
        <taxon>Aurantimonadaceae</taxon>
        <taxon>Consotaella</taxon>
    </lineage>
</organism>
<dbReference type="STRING" id="1365950.SAMN05428963_10910"/>
<comment type="catalytic activity">
    <reaction evidence="4">
        <text>alpha,alpha-trehalose 6-phosphate + H2O = alpha,alpha-trehalose + phosphate</text>
        <dbReference type="Rhea" id="RHEA:23420"/>
        <dbReference type="ChEBI" id="CHEBI:15377"/>
        <dbReference type="ChEBI" id="CHEBI:16551"/>
        <dbReference type="ChEBI" id="CHEBI:43474"/>
        <dbReference type="ChEBI" id="CHEBI:58429"/>
        <dbReference type="EC" id="3.1.3.12"/>
    </reaction>
</comment>
<dbReference type="PANTHER" id="PTHR43768:SF3">
    <property type="entry name" value="TREHALOSE 6-PHOSPHATE PHOSPHATASE"/>
    <property type="match status" value="1"/>
</dbReference>
<comment type="pathway">
    <text evidence="1 4">Glycan biosynthesis; trehalose biosynthesis.</text>
</comment>
<dbReference type="CDD" id="cd01627">
    <property type="entry name" value="HAD_TPP"/>
    <property type="match status" value="1"/>
</dbReference>
<comment type="function">
    <text evidence="4">Removes the phosphate from trehalose 6-phosphate to produce free trehalose.</text>
</comment>
<reference evidence="5 6" key="1">
    <citation type="submission" date="2017-02" db="EMBL/GenBank/DDBJ databases">
        <authorList>
            <person name="Peterson S.W."/>
        </authorList>
    </citation>
    <scope>NUCLEOTIDE SEQUENCE [LARGE SCALE GENOMIC DNA]</scope>
    <source>
        <strain evidence="5 6">USBA 369</strain>
    </source>
</reference>
<evidence type="ECO:0000256" key="1">
    <source>
        <dbReference type="ARBA" id="ARBA00005199"/>
    </source>
</evidence>
<dbReference type="NCBIfam" id="TIGR00685">
    <property type="entry name" value="T6PP"/>
    <property type="match status" value="1"/>
</dbReference>
<dbReference type="Gene3D" id="3.30.70.1020">
    <property type="entry name" value="Trehalose-6-phosphate phosphatase related protein, domain 2"/>
    <property type="match status" value="1"/>
</dbReference>
<dbReference type="OrthoDB" id="9814913at2"/>
<proteinExistence type="inferred from homology"/>
<protein>
    <recommendedName>
        <fullName evidence="4">Trehalose 6-phosphate phosphatase</fullName>
        <ecNumber evidence="4">3.1.3.12</ecNumber>
    </recommendedName>
</protein>
<dbReference type="RefSeq" id="WP_078709098.1">
    <property type="nucleotide sequence ID" value="NZ_FUXL01000009.1"/>
</dbReference>
<keyword evidence="3 4" id="KW-0378">Hydrolase</keyword>
<dbReference type="InterPro" id="IPR044651">
    <property type="entry name" value="OTSB-like"/>
</dbReference>
<dbReference type="SUPFAM" id="SSF56784">
    <property type="entry name" value="HAD-like"/>
    <property type="match status" value="1"/>
</dbReference>
<dbReference type="EC" id="3.1.3.12" evidence="4"/>
<keyword evidence="4" id="KW-0460">Magnesium</keyword>
<evidence type="ECO:0000313" key="5">
    <source>
        <dbReference type="EMBL" id="SKA23426.1"/>
    </source>
</evidence>
<dbReference type="InterPro" id="IPR036412">
    <property type="entry name" value="HAD-like_sf"/>
</dbReference>
<dbReference type="EMBL" id="FUXL01000009">
    <property type="protein sequence ID" value="SKA23426.1"/>
    <property type="molecule type" value="Genomic_DNA"/>
</dbReference>
<comment type="similarity">
    <text evidence="2 4">Belongs to the trehalose phosphatase family.</text>
</comment>
<comment type="cofactor">
    <cofactor evidence="4">
        <name>Mg(2+)</name>
        <dbReference type="ChEBI" id="CHEBI:18420"/>
    </cofactor>
</comment>
<dbReference type="NCBIfam" id="TIGR01484">
    <property type="entry name" value="HAD-SF-IIB"/>
    <property type="match status" value="1"/>
</dbReference>